<feature type="region of interest" description="Disordered" evidence="1">
    <location>
        <begin position="109"/>
        <end position="149"/>
    </location>
</feature>
<reference evidence="2 3" key="1">
    <citation type="submission" date="2016-07" db="EMBL/GenBank/DDBJ databases">
        <title>Pervasive Adenine N6-methylation of Active Genes in Fungi.</title>
        <authorList>
            <consortium name="DOE Joint Genome Institute"/>
            <person name="Mondo S.J."/>
            <person name="Dannebaum R.O."/>
            <person name="Kuo R.C."/>
            <person name="Labutti K."/>
            <person name="Haridas S."/>
            <person name="Kuo A."/>
            <person name="Salamov A."/>
            <person name="Ahrendt S.R."/>
            <person name="Lipzen A."/>
            <person name="Sullivan W."/>
            <person name="Andreopoulos W.B."/>
            <person name="Clum A."/>
            <person name="Lindquist E."/>
            <person name="Daum C."/>
            <person name="Ramamoorthy G.K."/>
            <person name="Gryganskyi A."/>
            <person name="Culley D."/>
            <person name="Magnuson J.K."/>
            <person name="James T.Y."/>
            <person name="O'Malley M.A."/>
            <person name="Stajich J.E."/>
            <person name="Spatafora J.W."/>
            <person name="Visel A."/>
            <person name="Grigoriev I.V."/>
        </authorList>
    </citation>
    <scope>NUCLEOTIDE SEQUENCE [LARGE SCALE GENOMIC DNA]</scope>
    <source>
        <strain evidence="2 3">JEL800</strain>
    </source>
</reference>
<keyword evidence="3" id="KW-1185">Reference proteome</keyword>
<dbReference type="Proteomes" id="UP000193642">
    <property type="component" value="Unassembled WGS sequence"/>
</dbReference>
<sequence>MFTEFLQNSHYVGILSEKWFGGVAPLDSVEPIGYHPGPLNSLTMDRNLKERIHGDAEGGIGASRMMTNAESLNSAPNIATTNGRLDTQGVLTRQSSSSIVESITYCQSQRQTTTSSQHSSTNQTRDNSHPSIKSTVVKGESEVTLNEPNPTENQYYIEKEMQDPLEGLPPTPIPTPPPPPKVERLPLPAISPLQPRKRPSVVINVSEDEELEVSEELAKLYYDICVSGLGVSEIWDRVANGEY</sequence>
<organism evidence="2 3">
    <name type="scientific">Rhizoclosmatium globosum</name>
    <dbReference type="NCBI Taxonomy" id="329046"/>
    <lineage>
        <taxon>Eukaryota</taxon>
        <taxon>Fungi</taxon>
        <taxon>Fungi incertae sedis</taxon>
        <taxon>Chytridiomycota</taxon>
        <taxon>Chytridiomycota incertae sedis</taxon>
        <taxon>Chytridiomycetes</taxon>
        <taxon>Chytridiales</taxon>
        <taxon>Chytriomycetaceae</taxon>
        <taxon>Rhizoclosmatium</taxon>
    </lineage>
</organism>
<name>A0A1Y2BTW3_9FUNG</name>
<comment type="caution">
    <text evidence="2">The sequence shown here is derived from an EMBL/GenBank/DDBJ whole genome shotgun (WGS) entry which is preliminary data.</text>
</comment>
<evidence type="ECO:0000313" key="2">
    <source>
        <dbReference type="EMBL" id="ORY38208.1"/>
    </source>
</evidence>
<feature type="compositionally biased region" description="Low complexity" evidence="1">
    <location>
        <begin position="109"/>
        <end position="124"/>
    </location>
</feature>
<evidence type="ECO:0000313" key="3">
    <source>
        <dbReference type="Proteomes" id="UP000193642"/>
    </source>
</evidence>
<gene>
    <name evidence="2" type="ORF">BCR33DRAFT_789118</name>
</gene>
<protein>
    <submittedName>
        <fullName evidence="2">Uncharacterized protein</fullName>
    </submittedName>
</protein>
<dbReference type="AlphaFoldDB" id="A0A1Y2BTW3"/>
<dbReference type="EMBL" id="MCGO01000045">
    <property type="protein sequence ID" value="ORY38208.1"/>
    <property type="molecule type" value="Genomic_DNA"/>
</dbReference>
<proteinExistence type="predicted"/>
<accession>A0A1Y2BTW3</accession>
<evidence type="ECO:0000256" key="1">
    <source>
        <dbReference type="SAM" id="MobiDB-lite"/>
    </source>
</evidence>